<keyword evidence="3" id="KW-1133">Transmembrane helix</keyword>
<comment type="caution">
    <text evidence="4">The sequence shown here is derived from an EMBL/GenBank/DDBJ whole genome shotgun (WGS) entry which is preliminary data.</text>
</comment>
<dbReference type="InterPro" id="IPR017853">
    <property type="entry name" value="GH"/>
</dbReference>
<keyword evidence="1" id="KW-0378">Hydrolase</keyword>
<feature type="compositionally biased region" description="Basic and acidic residues" evidence="2">
    <location>
        <begin position="1098"/>
        <end position="1108"/>
    </location>
</feature>
<dbReference type="EMBL" id="JAYMYS010000008">
    <property type="protein sequence ID" value="KAK7385508.1"/>
    <property type="molecule type" value="Genomic_DNA"/>
</dbReference>
<accession>A0AAN9RY34</accession>
<feature type="region of interest" description="Disordered" evidence="2">
    <location>
        <begin position="368"/>
        <end position="397"/>
    </location>
</feature>
<name>A0AAN9RY34_PSOTE</name>
<feature type="compositionally biased region" description="Low complexity" evidence="2">
    <location>
        <begin position="728"/>
        <end position="743"/>
    </location>
</feature>
<dbReference type="Gene3D" id="3.20.20.300">
    <property type="entry name" value="Glycoside hydrolase, family 3, N-terminal domain"/>
    <property type="match status" value="1"/>
</dbReference>
<feature type="compositionally biased region" description="Basic residues" evidence="2">
    <location>
        <begin position="664"/>
        <end position="673"/>
    </location>
</feature>
<keyword evidence="5" id="KW-1185">Reference proteome</keyword>
<feature type="transmembrane region" description="Helical" evidence="3">
    <location>
        <begin position="39"/>
        <end position="56"/>
    </location>
</feature>
<sequence length="1852" mass="208252">MEPTLKEIKMGLNTRDIQLYLLKVLHVSFETSYNFMRRHPFISGALLVFFILYIFLSFIYNLLVFLSPFFVCIAIFVRIFWSSEQKLLRNVNNEEKQEAEKKVEQKITPEMLKYERRALLYKCPSHNATSRRRNFTGKKWDVYGGLEIKAKDLSSVFRNEFTINNKELRKTKFYSEKIDLLEAPIIEQTLSPEPSMLDLSTSGVSCDHLEKKMEIKKDEKKTQDNGDKSAELTEDEKKNEMDLGPCELERHKRLESLMARRRAKKQLKLQIEKGLIDMKSVIPSQIAPLFVTRLNPFDSPKGFDGIEMPGSAPSTLRSPFDIPYEPFEEKPILTGDSFDKELKDLLIEPKQENLDARGHKLAHLRVTRLQEASESESKASIASSEAEETTDQKNDKCEIDKMVDITGEEADNAQSTKSMSNNANKSDSILVKNVEKAEVPEKLGEPIVSKPQDGNLNLPISSDSATKINDSLYESLSSPAPVNTNQETISFTGGPINHTHTPTYSLASDLQVEVSEVGSPTLTVDDNHETTTTTDGESIIYDGDIDKDVTSGSEDMWGASLHLREVRRVSEQDISEINSWRDISSPLSLLNIDEENAADVSSMSSRSDMPDDTPTYTMSSDHNNIFGNMKDFMTEKDAPQPSHSSVVSTRWKRLMRLMDTRVNHLPHGRHSGKPRQLFNLPENSSKAQVINYGNNKTVSEQDNMHNSRDREEPSASDSVMQQEVTDEVSPNSSSSSSPRSVLSITQKTTTDQVPSSTYNQETHLDVQSNKQDVAQEMLNVEASLDSIPQYIQLSMDDPNFESHNNYSTYPQEQTCPSQNSIQESNISSKIIDSEVCNKEHDNKLNNNENSKDKFTPPIRQDSFAQHPRQIKVMASEDINEESREAFDEKVLISLILESSLESPGEDEEKSEASVRQEATTESSINVETTDTSSDDDFERKYSVLNKNEAIFSSRLLVGDNYKFTKTNKPNDSLKVNYLQSESKQVVKDHMEKKKLDKGDIYKDSPLPSSIEVVNTGDTEGERENINKNEANEVTNIDNTVREHENINKNEVTEVTNIKDTEGEHGNINRNEATEVTNTKDMEGEHGNINKNEVTEVTNTKDTEGEHENINNTEDIEGEHGNINKNEVTEVTNTEDTEGEHQNINKSEAIKVNNIEDIEGGHGNINKNEVIEVTNTEATEGELIIINKNEATEVTNIEGIEEEHGNINKNEVNEVTNIKDTEGEHGNINRNATEVTNTKDMEGEYGNINENKVTEVTNTEDIEGEHKNINKNEAIKITNIKDIEGEHINKNEAIEATNTEDTKRELRIINKSEATEVTNIEGIEEEHGNVNKNEVTKVTNIKDTEGEHGNINRNEAIEGTSTKDMEGEHGNINKNKVTEVTNTKDTEGEHGNINKNEITGVTNDKDTIGECENINKNETNEVTNTKDTIGECGNINKNETNEVTNTKDTKGERGNINKNEVAKVTNIEDTQGKHENINNNEATEITITKDTEGECGNINKNEVTEVTNIEDTEGEHGNINKNEVINQDWNKNDTMVVCERGNINKNEVTEVINIEDTEGEHGNINKNEVIDQDWNKNDTMVCKVILRKDIQEATHLRLEGTEKCANEGNTILSYEELERIEGFVISDWEGIDELCQPYGSDYRYCISTAINDGIDTLVSLVQSGEIPIARIDDAVERILSVKFAAKLFEFPLTDRDLALEAVQKSLVLLKNGKDPSKPFLPLNKNAKTVLVSGTHADNIGKLWGMKEKFFYELCSSKDFTEHNDVSFSIIVVEEGPYAECGGDNSEHCLLENKDALAAVCLPGTERHGIPDVIFGDQDFKEVNFQSLGLEKLNNLINQLELVLVKPYSFFDMA</sequence>
<feature type="region of interest" description="Disordered" evidence="2">
    <location>
        <begin position="1098"/>
        <end position="1123"/>
    </location>
</feature>
<dbReference type="GO" id="GO:0005975">
    <property type="term" value="P:carbohydrate metabolic process"/>
    <property type="evidence" value="ECO:0007669"/>
    <property type="project" value="InterPro"/>
</dbReference>
<organism evidence="4 5">
    <name type="scientific">Psophocarpus tetragonolobus</name>
    <name type="common">Winged bean</name>
    <name type="synonym">Dolichos tetragonolobus</name>
    <dbReference type="NCBI Taxonomy" id="3891"/>
    <lineage>
        <taxon>Eukaryota</taxon>
        <taxon>Viridiplantae</taxon>
        <taxon>Streptophyta</taxon>
        <taxon>Embryophyta</taxon>
        <taxon>Tracheophyta</taxon>
        <taxon>Spermatophyta</taxon>
        <taxon>Magnoliopsida</taxon>
        <taxon>eudicotyledons</taxon>
        <taxon>Gunneridae</taxon>
        <taxon>Pentapetalae</taxon>
        <taxon>rosids</taxon>
        <taxon>fabids</taxon>
        <taxon>Fabales</taxon>
        <taxon>Fabaceae</taxon>
        <taxon>Papilionoideae</taxon>
        <taxon>50 kb inversion clade</taxon>
        <taxon>NPAAA clade</taxon>
        <taxon>indigoferoid/millettioid clade</taxon>
        <taxon>Phaseoleae</taxon>
        <taxon>Psophocarpus</taxon>
    </lineage>
</organism>
<keyword evidence="3" id="KW-0812">Transmembrane</keyword>
<feature type="transmembrane region" description="Helical" evidence="3">
    <location>
        <begin position="63"/>
        <end position="81"/>
    </location>
</feature>
<evidence type="ECO:0000256" key="2">
    <source>
        <dbReference type="SAM" id="MobiDB-lite"/>
    </source>
</evidence>
<evidence type="ECO:0000313" key="5">
    <source>
        <dbReference type="Proteomes" id="UP001386955"/>
    </source>
</evidence>
<feature type="region of interest" description="Disordered" evidence="2">
    <location>
        <begin position="696"/>
        <end position="765"/>
    </location>
</feature>
<feature type="region of interest" description="Disordered" evidence="2">
    <location>
        <begin position="900"/>
        <end position="936"/>
    </location>
</feature>
<feature type="region of interest" description="Disordered" evidence="2">
    <location>
        <begin position="215"/>
        <end position="242"/>
    </location>
</feature>
<dbReference type="GO" id="GO:0004553">
    <property type="term" value="F:hydrolase activity, hydrolyzing O-glycosyl compounds"/>
    <property type="evidence" value="ECO:0007669"/>
    <property type="project" value="InterPro"/>
</dbReference>
<dbReference type="InterPro" id="IPR036881">
    <property type="entry name" value="Glyco_hydro_3_C_sf"/>
</dbReference>
<protein>
    <submittedName>
        <fullName evidence="4">Uncharacterized protein</fullName>
    </submittedName>
</protein>
<feature type="compositionally biased region" description="Low complexity" evidence="2">
    <location>
        <begin position="601"/>
        <end position="615"/>
    </location>
</feature>
<feature type="compositionally biased region" description="Basic and acidic residues" evidence="2">
    <location>
        <begin position="840"/>
        <end position="854"/>
    </location>
</feature>
<feature type="region of interest" description="Disordered" evidence="2">
    <location>
        <begin position="597"/>
        <end position="623"/>
    </location>
</feature>
<dbReference type="SUPFAM" id="SSF52279">
    <property type="entry name" value="Beta-D-glucan exohydrolase, C-terminal domain"/>
    <property type="match status" value="1"/>
</dbReference>
<evidence type="ECO:0000256" key="3">
    <source>
        <dbReference type="SAM" id="Phobius"/>
    </source>
</evidence>
<dbReference type="PANTHER" id="PTHR33870">
    <property type="entry name" value="CARDIOMYOPATHY-ASSOCIATED PROTEIN"/>
    <property type="match status" value="1"/>
</dbReference>
<feature type="region of interest" description="Disordered" evidence="2">
    <location>
        <begin position="840"/>
        <end position="865"/>
    </location>
</feature>
<dbReference type="Proteomes" id="UP001386955">
    <property type="component" value="Unassembled WGS sequence"/>
</dbReference>
<dbReference type="InterPro" id="IPR036962">
    <property type="entry name" value="Glyco_hydro_3_N_sf"/>
</dbReference>
<evidence type="ECO:0000313" key="4">
    <source>
        <dbReference type="EMBL" id="KAK7385508.1"/>
    </source>
</evidence>
<feature type="compositionally biased region" description="Polar residues" evidence="2">
    <location>
        <begin position="744"/>
        <end position="765"/>
    </location>
</feature>
<proteinExistence type="predicted"/>
<feature type="region of interest" description="Disordered" evidence="2">
    <location>
        <begin position="664"/>
        <end position="683"/>
    </location>
</feature>
<feature type="compositionally biased region" description="Basic and acidic residues" evidence="2">
    <location>
        <begin position="702"/>
        <end position="713"/>
    </location>
</feature>
<gene>
    <name evidence="4" type="ORF">VNO78_31230</name>
</gene>
<dbReference type="Gene3D" id="3.40.50.1700">
    <property type="entry name" value="Glycoside hydrolase family 3 C-terminal domain"/>
    <property type="match status" value="1"/>
</dbReference>
<dbReference type="SUPFAM" id="SSF51445">
    <property type="entry name" value="(Trans)glycosidases"/>
    <property type="match status" value="1"/>
</dbReference>
<keyword evidence="3" id="KW-0472">Membrane</keyword>
<reference evidence="4 5" key="1">
    <citation type="submission" date="2024-01" db="EMBL/GenBank/DDBJ databases">
        <title>The genomes of 5 underutilized Papilionoideae crops provide insights into root nodulation and disease resistanc.</title>
        <authorList>
            <person name="Jiang F."/>
        </authorList>
    </citation>
    <scope>NUCLEOTIDE SEQUENCE [LARGE SCALE GENOMIC DNA]</scope>
    <source>
        <strain evidence="4">DUOXIRENSHENG_FW03</strain>
        <tissue evidence="4">Leaves</tissue>
    </source>
</reference>
<feature type="compositionally biased region" description="Polar residues" evidence="2">
    <location>
        <begin position="916"/>
        <end position="927"/>
    </location>
</feature>
<evidence type="ECO:0000256" key="1">
    <source>
        <dbReference type="ARBA" id="ARBA00022801"/>
    </source>
</evidence>
<dbReference type="PANTHER" id="PTHR33870:SF25">
    <property type="entry name" value="PROTEIN, PUTATIVE-RELATED"/>
    <property type="match status" value="1"/>
</dbReference>